<gene>
    <name evidence="2" type="ORF">MAPG_04869</name>
</gene>
<dbReference type="AlphaFoldDB" id="A0A0C4DXW2"/>
<dbReference type="EMBL" id="ADBL01001137">
    <property type="status" value="NOT_ANNOTATED_CDS"/>
    <property type="molecule type" value="Genomic_DNA"/>
</dbReference>
<proteinExistence type="predicted"/>
<dbReference type="EMBL" id="GL876969">
    <property type="protein sequence ID" value="KLU85849.1"/>
    <property type="molecule type" value="Genomic_DNA"/>
</dbReference>
<sequence length="318" mass="35089">MAARAANEREPAQQQTAAQSGPAAQGKGKEKEAPVQRQTVAEAIPVAQPNPKKRKTSWGDDMDDMDDMDEDVPLASGVARSPVRYGTPGGPSNVHTVVIAESGACAKLETPLSTERAEYLKAKYWEKLACHSATPNGCGGDRQSFASWPQTNAGIICQLGREHVEYGNLQSQALPVVRRRDGPAVWVNVMSLFSVWEVIMFRDQLSGSAPTPLNRFLHEAWRDHASSMPVRVAALANKIGIPISEVAVLQKTVRRVLEQNILHQRHEAILNLVRTNETGLQAPFKTRLLIALDTWKEEVQDESEWQMIDLAINIANEF</sequence>
<feature type="region of interest" description="Disordered" evidence="1">
    <location>
        <begin position="1"/>
        <end position="67"/>
    </location>
</feature>
<reference evidence="2" key="3">
    <citation type="submission" date="2011-03" db="EMBL/GenBank/DDBJ databases">
        <title>Annotation of Magnaporthe poae ATCC 64411.</title>
        <authorList>
            <person name="Ma L.-J."/>
            <person name="Dead R."/>
            <person name="Young S.K."/>
            <person name="Zeng Q."/>
            <person name="Gargeya S."/>
            <person name="Fitzgerald M."/>
            <person name="Haas B."/>
            <person name="Abouelleil A."/>
            <person name="Alvarado L."/>
            <person name="Arachchi H.M."/>
            <person name="Berlin A."/>
            <person name="Brown A."/>
            <person name="Chapman S.B."/>
            <person name="Chen Z."/>
            <person name="Dunbar C."/>
            <person name="Freedman E."/>
            <person name="Gearin G."/>
            <person name="Gellesch M."/>
            <person name="Goldberg J."/>
            <person name="Griggs A."/>
            <person name="Gujja S."/>
            <person name="Heiman D."/>
            <person name="Howarth C."/>
            <person name="Larson L."/>
            <person name="Lui A."/>
            <person name="MacDonald P.J.P."/>
            <person name="Mehta T."/>
            <person name="Montmayeur A."/>
            <person name="Murphy C."/>
            <person name="Neiman D."/>
            <person name="Pearson M."/>
            <person name="Priest M."/>
            <person name="Roberts A."/>
            <person name="Saif S."/>
            <person name="Shea T."/>
            <person name="Shenoy N."/>
            <person name="Sisk P."/>
            <person name="Stolte C."/>
            <person name="Sykes S."/>
            <person name="Yandava C."/>
            <person name="Wortman J."/>
            <person name="Nusbaum C."/>
            <person name="Birren B."/>
        </authorList>
    </citation>
    <scope>NUCLEOTIDE SEQUENCE</scope>
    <source>
        <strain evidence="2">ATCC 64411</strain>
    </source>
</reference>
<evidence type="ECO:0000313" key="3">
    <source>
        <dbReference type="EnsemblFungi" id="MAPG_04869T0"/>
    </source>
</evidence>
<evidence type="ECO:0000313" key="4">
    <source>
        <dbReference type="Proteomes" id="UP000011715"/>
    </source>
</evidence>
<reference evidence="3" key="5">
    <citation type="submission" date="2015-06" db="UniProtKB">
        <authorList>
            <consortium name="EnsemblFungi"/>
        </authorList>
    </citation>
    <scope>IDENTIFICATION</scope>
    <source>
        <strain evidence="3">ATCC 64411</strain>
    </source>
</reference>
<evidence type="ECO:0000313" key="2">
    <source>
        <dbReference type="EMBL" id="KLU85849.1"/>
    </source>
</evidence>
<feature type="compositionally biased region" description="Basic and acidic residues" evidence="1">
    <location>
        <begin position="1"/>
        <end position="11"/>
    </location>
</feature>
<dbReference type="EnsemblFungi" id="MAPG_04869T0">
    <property type="protein sequence ID" value="MAPG_04869T0"/>
    <property type="gene ID" value="MAPG_04869"/>
</dbReference>
<reference evidence="2" key="1">
    <citation type="submission" date="2010-05" db="EMBL/GenBank/DDBJ databases">
        <title>The Genome Sequence of Magnaporthe poae strain ATCC 64411.</title>
        <authorList>
            <consortium name="The Broad Institute Genome Sequencing Platform"/>
            <consortium name="Broad Institute Genome Sequencing Center for Infectious Disease"/>
            <person name="Ma L.-J."/>
            <person name="Dead R."/>
            <person name="Young S."/>
            <person name="Zeng Q."/>
            <person name="Koehrsen M."/>
            <person name="Alvarado L."/>
            <person name="Berlin A."/>
            <person name="Chapman S.B."/>
            <person name="Chen Z."/>
            <person name="Freedman E."/>
            <person name="Gellesch M."/>
            <person name="Goldberg J."/>
            <person name="Griggs A."/>
            <person name="Gujja S."/>
            <person name="Heilman E.R."/>
            <person name="Heiman D."/>
            <person name="Hepburn T."/>
            <person name="Howarth C."/>
            <person name="Jen D."/>
            <person name="Larson L."/>
            <person name="Mehta T."/>
            <person name="Neiman D."/>
            <person name="Pearson M."/>
            <person name="Roberts A."/>
            <person name="Saif S."/>
            <person name="Shea T."/>
            <person name="Shenoy N."/>
            <person name="Sisk P."/>
            <person name="Stolte C."/>
            <person name="Sykes S."/>
            <person name="Walk T."/>
            <person name="White J."/>
            <person name="Yandava C."/>
            <person name="Haas B."/>
            <person name="Nusbaum C."/>
            <person name="Birren B."/>
        </authorList>
    </citation>
    <scope>NUCLEOTIDE SEQUENCE</scope>
    <source>
        <strain evidence="2">ATCC 64411</strain>
    </source>
</reference>
<evidence type="ECO:0000256" key="1">
    <source>
        <dbReference type="SAM" id="MobiDB-lite"/>
    </source>
</evidence>
<reference evidence="3" key="4">
    <citation type="journal article" date="2015" name="G3 (Bethesda)">
        <title>Genome sequences of three phytopathogenic species of the Magnaporthaceae family of fungi.</title>
        <authorList>
            <person name="Okagaki L.H."/>
            <person name="Nunes C.C."/>
            <person name="Sailsbery J."/>
            <person name="Clay B."/>
            <person name="Brown D."/>
            <person name="John T."/>
            <person name="Oh Y."/>
            <person name="Young N."/>
            <person name="Fitzgerald M."/>
            <person name="Haas B.J."/>
            <person name="Zeng Q."/>
            <person name="Young S."/>
            <person name="Adiconis X."/>
            <person name="Fan L."/>
            <person name="Levin J.Z."/>
            <person name="Mitchell T.K."/>
            <person name="Okubara P.A."/>
            <person name="Farman M.L."/>
            <person name="Kohn L.M."/>
            <person name="Birren B."/>
            <person name="Ma L.-J."/>
            <person name="Dean R.A."/>
        </authorList>
    </citation>
    <scope>NUCLEOTIDE SEQUENCE</scope>
    <source>
        <strain evidence="3">ATCC 64411 / 73-15</strain>
    </source>
</reference>
<reference evidence="4" key="2">
    <citation type="submission" date="2010-05" db="EMBL/GenBank/DDBJ databases">
        <title>The genome sequence of Magnaporthe poae strain ATCC 64411.</title>
        <authorList>
            <person name="Ma L.-J."/>
            <person name="Dead R."/>
            <person name="Young S."/>
            <person name="Zeng Q."/>
            <person name="Koehrsen M."/>
            <person name="Alvarado L."/>
            <person name="Berlin A."/>
            <person name="Chapman S.B."/>
            <person name="Chen Z."/>
            <person name="Freedman E."/>
            <person name="Gellesch M."/>
            <person name="Goldberg J."/>
            <person name="Griggs A."/>
            <person name="Gujja S."/>
            <person name="Heilman E.R."/>
            <person name="Heiman D."/>
            <person name="Hepburn T."/>
            <person name="Howarth C."/>
            <person name="Jen D."/>
            <person name="Larson L."/>
            <person name="Mehta T."/>
            <person name="Neiman D."/>
            <person name="Pearson M."/>
            <person name="Roberts A."/>
            <person name="Saif S."/>
            <person name="Shea T."/>
            <person name="Shenoy N."/>
            <person name="Sisk P."/>
            <person name="Stolte C."/>
            <person name="Sykes S."/>
            <person name="Walk T."/>
            <person name="White J."/>
            <person name="Yandava C."/>
            <person name="Haas B."/>
            <person name="Nusbaum C."/>
            <person name="Birren B."/>
        </authorList>
    </citation>
    <scope>NUCLEOTIDE SEQUENCE [LARGE SCALE GENOMIC DNA]</scope>
    <source>
        <strain evidence="4">ATCC 64411 / 73-15</strain>
    </source>
</reference>
<dbReference type="Proteomes" id="UP000011715">
    <property type="component" value="Unassembled WGS sequence"/>
</dbReference>
<organism evidence="3 4">
    <name type="scientific">Magnaporthiopsis poae (strain ATCC 64411 / 73-15)</name>
    <name type="common">Kentucky bluegrass fungus</name>
    <name type="synonym">Magnaporthe poae</name>
    <dbReference type="NCBI Taxonomy" id="644358"/>
    <lineage>
        <taxon>Eukaryota</taxon>
        <taxon>Fungi</taxon>
        <taxon>Dikarya</taxon>
        <taxon>Ascomycota</taxon>
        <taxon>Pezizomycotina</taxon>
        <taxon>Sordariomycetes</taxon>
        <taxon>Sordariomycetidae</taxon>
        <taxon>Magnaporthales</taxon>
        <taxon>Magnaporthaceae</taxon>
        <taxon>Magnaporthiopsis</taxon>
    </lineage>
</organism>
<protein>
    <submittedName>
        <fullName evidence="2 3">Uncharacterized protein</fullName>
    </submittedName>
</protein>
<accession>A0A0C4DXW2</accession>
<name>A0A0C4DXW2_MAGP6</name>
<dbReference type="VEuPathDB" id="FungiDB:MAPG_04869"/>
<keyword evidence="4" id="KW-1185">Reference proteome</keyword>